<accession>A0A0C5BWA0</accession>
<dbReference type="InterPro" id="IPR001296">
    <property type="entry name" value="Glyco_trans_1"/>
</dbReference>
<dbReference type="AlphaFoldDB" id="A0A0C5BWA0"/>
<organism evidence="3 4">
    <name type="scientific">Nitrosopumilus piranensis</name>
    <dbReference type="NCBI Taxonomy" id="1582439"/>
    <lineage>
        <taxon>Archaea</taxon>
        <taxon>Nitrososphaerota</taxon>
        <taxon>Nitrososphaeria</taxon>
        <taxon>Nitrosopumilales</taxon>
        <taxon>Nitrosopumilaceae</taxon>
        <taxon>Nitrosopumilus</taxon>
    </lineage>
</organism>
<dbReference type="STRING" id="1582439.NPIRD3C_0026"/>
<reference evidence="3 4" key="3">
    <citation type="journal article" date="2019" name="Int. J. Syst. Evol. Microbiol.">
        <title>Nitrosopumilus adriaticus sp. nov. and Nitrosopumilus piranensis sp. nov., two ammonia-oxidizing archaea from the Adriatic Sea and members of the class Nitrososphaeria.</title>
        <authorList>
            <person name="Bayer B."/>
            <person name="Vojvoda J."/>
            <person name="Reinthaler T."/>
            <person name="Reyes C."/>
            <person name="Pinto M."/>
            <person name="Herndl G.J."/>
        </authorList>
    </citation>
    <scope>NUCLEOTIDE SEQUENCE [LARGE SCALE GENOMIC DNA]</scope>
    <source>
        <strain evidence="3 4">D3C</strain>
    </source>
</reference>
<protein>
    <submittedName>
        <fullName evidence="3">Glycosyltransferase</fullName>
    </submittedName>
</protein>
<sequence length="347" mass="40014">MARHDAIGETVLEMQKSIVNFGYNSEIFVEKQIDPTKSITKPFTEYTPQKNDLIIYHHSIGSELAKFLSRIDQPKLLFYHNITPSKFFVEYDQTLVSELEQGRDQLKILSNSFEYAMAASGYNKNELTSYGFKTILDMQYFLNLERFNKINLDQQILDSYNDTTNIIFVGRRSPNKKVEDILKIFAYYKIFNPKSKLFLLGGSWSVEKYVKKLEKLKKKLKINNEDVVSIETLSDKELKSYFEISDVFVCMSEHEGFCIPLVESMHFHVPIIAFNAGAVPDTLGGSGILVNHKKFGEIAQIIDILMSDDLLKEQIIKQQNERLMNFNNEKATILLKNNIELVLKSIS</sequence>
<reference evidence="4" key="1">
    <citation type="submission" date="2015-02" db="EMBL/GenBank/DDBJ databases">
        <title>Characterization of two novel Thaumarchaeota isolated from the Northern Adriatic Sea.</title>
        <authorList>
            <person name="Bayer B."/>
            <person name="Vojvoda J."/>
            <person name="Offre P."/>
            <person name="Srivastava A."/>
            <person name="Elisabeth N."/>
            <person name="Garcia J.A.L."/>
            <person name="Schleper C."/>
            <person name="Herndl G.J."/>
        </authorList>
    </citation>
    <scope>NUCLEOTIDE SEQUENCE [LARGE SCALE GENOMIC DNA]</scope>
    <source>
        <strain evidence="4">D3C</strain>
    </source>
</reference>
<dbReference type="GO" id="GO:0016757">
    <property type="term" value="F:glycosyltransferase activity"/>
    <property type="evidence" value="ECO:0007669"/>
    <property type="project" value="InterPro"/>
</dbReference>
<evidence type="ECO:0000313" key="3">
    <source>
        <dbReference type="EMBL" id="AJM91250.1"/>
    </source>
</evidence>
<dbReference type="Proteomes" id="UP000032027">
    <property type="component" value="Chromosome"/>
</dbReference>
<dbReference type="EMBL" id="CP010868">
    <property type="protein sequence ID" value="AJM91250.1"/>
    <property type="molecule type" value="Genomic_DNA"/>
</dbReference>
<dbReference type="Gene3D" id="3.40.50.2000">
    <property type="entry name" value="Glycogen Phosphorylase B"/>
    <property type="match status" value="1"/>
</dbReference>
<dbReference type="Pfam" id="PF00534">
    <property type="entry name" value="Glycos_transf_1"/>
    <property type="match status" value="1"/>
</dbReference>
<evidence type="ECO:0000313" key="4">
    <source>
        <dbReference type="Proteomes" id="UP000032027"/>
    </source>
</evidence>
<dbReference type="HOGENOM" id="CLU_009583_27_5_2"/>
<gene>
    <name evidence="3" type="ORF">NPIRD3C_0026</name>
</gene>
<name>A0A0C5BWA0_9ARCH</name>
<dbReference type="KEGG" id="nid:NPIRD3C_0026"/>
<dbReference type="PANTHER" id="PTHR46401:SF2">
    <property type="entry name" value="GLYCOSYLTRANSFERASE WBBK-RELATED"/>
    <property type="match status" value="1"/>
</dbReference>
<keyword evidence="4" id="KW-1185">Reference proteome</keyword>
<feature type="domain" description="Glycosyl transferase family 1" evidence="2">
    <location>
        <begin position="153"/>
        <end position="320"/>
    </location>
</feature>
<dbReference type="SUPFAM" id="SSF53756">
    <property type="entry name" value="UDP-Glycosyltransferase/glycogen phosphorylase"/>
    <property type="match status" value="1"/>
</dbReference>
<keyword evidence="1 3" id="KW-0808">Transferase</keyword>
<dbReference type="PATRIC" id="fig|1582439.9.peg.27"/>
<evidence type="ECO:0000259" key="2">
    <source>
        <dbReference type="Pfam" id="PF00534"/>
    </source>
</evidence>
<proteinExistence type="predicted"/>
<dbReference type="PANTHER" id="PTHR46401">
    <property type="entry name" value="GLYCOSYLTRANSFERASE WBBK-RELATED"/>
    <property type="match status" value="1"/>
</dbReference>
<evidence type="ECO:0000256" key="1">
    <source>
        <dbReference type="ARBA" id="ARBA00022679"/>
    </source>
</evidence>
<reference evidence="3 4" key="2">
    <citation type="journal article" date="2016" name="ISME J.">
        <title>Physiological and genomic characterization of two novel marine thaumarchaeal strains indicates niche differentiation.</title>
        <authorList>
            <person name="Bayer B."/>
            <person name="Vojvoda J."/>
            <person name="Offre P."/>
            <person name="Alves R.J."/>
            <person name="Elisabeth N.H."/>
            <person name="Garcia J.A."/>
            <person name="Volland J.M."/>
            <person name="Srivastava A."/>
            <person name="Schleper C."/>
            <person name="Herndl G.J."/>
        </authorList>
    </citation>
    <scope>NUCLEOTIDE SEQUENCE [LARGE SCALE GENOMIC DNA]</scope>
    <source>
        <strain evidence="3 4">D3C</strain>
    </source>
</reference>